<evidence type="ECO:0000256" key="3">
    <source>
        <dbReference type="ARBA" id="ARBA00022763"/>
    </source>
</evidence>
<dbReference type="EMBL" id="GDKF01004590">
    <property type="protein sequence ID" value="JAT74032.1"/>
    <property type="molecule type" value="Transcribed_RNA"/>
</dbReference>
<dbReference type="Gene3D" id="3.60.15.10">
    <property type="entry name" value="Ribonuclease Z/Hydroxyacylglutathione hydrolase-like"/>
    <property type="match status" value="1"/>
</dbReference>
<dbReference type="SUPFAM" id="SSF56281">
    <property type="entry name" value="Metallo-hydrolase/oxidoreductase"/>
    <property type="match status" value="1"/>
</dbReference>
<evidence type="ECO:0000259" key="7">
    <source>
        <dbReference type="SMART" id="SM00849"/>
    </source>
</evidence>
<evidence type="ECO:0000256" key="1">
    <source>
        <dbReference type="ARBA" id="ARBA00004123"/>
    </source>
</evidence>
<name>A0A1D2A4B8_AUXPR</name>
<evidence type="ECO:0000256" key="6">
    <source>
        <dbReference type="SAM" id="MobiDB-lite"/>
    </source>
</evidence>
<dbReference type="PANTHER" id="PTHR23240">
    <property type="entry name" value="DNA CROSS-LINK REPAIR PROTEIN PSO2/SNM1-RELATED"/>
    <property type="match status" value="1"/>
</dbReference>
<keyword evidence="3" id="KW-0227">DNA damage</keyword>
<dbReference type="Gene3D" id="3.40.50.12650">
    <property type="match status" value="1"/>
</dbReference>
<keyword evidence="4" id="KW-0234">DNA repair</keyword>
<protein>
    <recommendedName>
        <fullName evidence="7">Metallo-beta-lactamase domain-containing protein</fullName>
    </recommendedName>
</protein>
<evidence type="ECO:0000313" key="8">
    <source>
        <dbReference type="EMBL" id="JAT74032.1"/>
    </source>
</evidence>
<dbReference type="CDD" id="cd16273">
    <property type="entry name" value="SNM1A-1C-like_MBL-fold"/>
    <property type="match status" value="1"/>
</dbReference>
<dbReference type="PANTHER" id="PTHR23240:SF35">
    <property type="entry name" value="DNA REPAIR METALLO-BETA-LACTAMASE FAMILY PROTEIN-RELATED"/>
    <property type="match status" value="1"/>
</dbReference>
<dbReference type="GO" id="GO:0005634">
    <property type="term" value="C:nucleus"/>
    <property type="evidence" value="ECO:0007669"/>
    <property type="project" value="UniProtKB-SubCell"/>
</dbReference>
<organism evidence="8">
    <name type="scientific">Auxenochlorella protothecoides</name>
    <name type="common">Green microalga</name>
    <name type="synonym">Chlorella protothecoides</name>
    <dbReference type="NCBI Taxonomy" id="3075"/>
    <lineage>
        <taxon>Eukaryota</taxon>
        <taxon>Viridiplantae</taxon>
        <taxon>Chlorophyta</taxon>
        <taxon>core chlorophytes</taxon>
        <taxon>Trebouxiophyceae</taxon>
        <taxon>Chlorellales</taxon>
        <taxon>Chlorellaceae</taxon>
        <taxon>Auxenochlorella</taxon>
    </lineage>
</organism>
<accession>A0A1D2A4B8</accession>
<evidence type="ECO:0000256" key="4">
    <source>
        <dbReference type="ARBA" id="ARBA00023204"/>
    </source>
</evidence>
<keyword evidence="5" id="KW-0539">Nucleus</keyword>
<dbReference type="Pfam" id="PF07522">
    <property type="entry name" value="DRMBL"/>
    <property type="match status" value="1"/>
</dbReference>
<feature type="region of interest" description="Disordered" evidence="6">
    <location>
        <begin position="491"/>
        <end position="530"/>
    </location>
</feature>
<gene>
    <name evidence="8" type="ORF">g.4965</name>
</gene>
<sequence length="608" mass="64839">MASQVEALKYIPGTSLNVDGFRFLRPGARHFFLTHFHGDHTTGLTKGFDAGTIYCSPVTARLLIRDMGLRAGVVCPLSPHVTVEVGGVAVTPLPANHCPGAVMFLFVIPGDGGGRPPRTVLHTGDMRWDDGAMMAYPALRALGTLDTLVLDTTYCAPRWTFPPQEQVIQAAAEFVRREAARSAGRVLAVANSYHIGKERFYFGLALRLGSRVFCTPQKARVLSWLDLPPAWLGLLTQRPLEADVHLLGPGEALAPAALEARLCAPAAPWACVVGFRATGWSYKKAPRAEALSVWREGRAAVVGAPYSEHSSWADLRACVASLRPRRIIPSVNAGDSGKARALVDCFADLMDLRRDRSRLHAYFRAAKESVLSRVCGGERHSAGHTREGGLLLKAEEAECKETEEEEGGAAACQAADIRVQVAHQSFHEAGAHAQGCAPVRTEELAPASLHLIKVEHIALSTSTITKGEEAKPSTPHIIKREQPKSPTFHLVKGETPAPSSPMAVDPGGSQSATDWEDGSPGGHTPCSKRSTKLPACVDLANIDVGEQARILADILAQRAGTGKRKAAAAASLVQGSLKRLWGGGKGVNLEVSLAATPCMRVGADLQAT</sequence>
<dbReference type="AlphaFoldDB" id="A0A1D2A4B8"/>
<proteinExistence type="inferred from homology"/>
<dbReference type="GO" id="GO:0035312">
    <property type="term" value="F:5'-3' DNA exonuclease activity"/>
    <property type="evidence" value="ECO:0007669"/>
    <property type="project" value="TreeGrafter"/>
</dbReference>
<evidence type="ECO:0000256" key="5">
    <source>
        <dbReference type="ARBA" id="ARBA00023242"/>
    </source>
</evidence>
<dbReference type="InterPro" id="IPR011084">
    <property type="entry name" value="DRMBL"/>
</dbReference>
<dbReference type="GO" id="GO:0036297">
    <property type="term" value="P:interstrand cross-link repair"/>
    <property type="evidence" value="ECO:0007669"/>
    <property type="project" value="TreeGrafter"/>
</dbReference>
<dbReference type="Pfam" id="PF12706">
    <property type="entry name" value="Lactamase_B_2"/>
    <property type="match status" value="1"/>
</dbReference>
<reference evidence="8" key="1">
    <citation type="submission" date="2015-08" db="EMBL/GenBank/DDBJ databases">
        <authorList>
            <person name="Babu N.S."/>
            <person name="Beckwith C.J."/>
            <person name="Beseler K.G."/>
            <person name="Brison A."/>
            <person name="Carone J.V."/>
            <person name="Caskin T.P."/>
            <person name="Diamond M."/>
            <person name="Durham M.E."/>
            <person name="Foxe J.M."/>
            <person name="Go M."/>
            <person name="Henderson B.A."/>
            <person name="Jones I.B."/>
            <person name="McGettigan J.A."/>
            <person name="Micheletti S.J."/>
            <person name="Nasrallah M.E."/>
            <person name="Ortiz D."/>
            <person name="Piller C.R."/>
            <person name="Privatt S.R."/>
            <person name="Schneider S.L."/>
            <person name="Sharp S."/>
            <person name="Smith T.C."/>
            <person name="Stanton J.D."/>
            <person name="Ullery H.E."/>
            <person name="Wilson R.J."/>
            <person name="Serrano M.G."/>
            <person name="Buck G."/>
            <person name="Lee V."/>
            <person name="Wang Y."/>
            <person name="Carvalho R."/>
            <person name="Voegtly L."/>
            <person name="Shi R."/>
            <person name="Duckworth R."/>
            <person name="Johnson A."/>
            <person name="Loviza R."/>
            <person name="Walstead R."/>
            <person name="Shah Z."/>
            <person name="Kiflezghi M."/>
            <person name="Wade K."/>
            <person name="Ball S.L."/>
            <person name="Bradley K.W."/>
            <person name="Asai D.J."/>
            <person name="Bowman C.A."/>
            <person name="Russell D.A."/>
            <person name="Pope W.H."/>
            <person name="Jacobs-Sera D."/>
            <person name="Hendrix R.W."/>
            <person name="Hatfull G.F."/>
        </authorList>
    </citation>
    <scope>NUCLEOTIDE SEQUENCE</scope>
</reference>
<dbReference type="InterPro" id="IPR036866">
    <property type="entry name" value="RibonucZ/Hydroxyglut_hydro"/>
</dbReference>
<dbReference type="GO" id="GO:0006303">
    <property type="term" value="P:double-strand break repair via nonhomologous end joining"/>
    <property type="evidence" value="ECO:0007669"/>
    <property type="project" value="TreeGrafter"/>
</dbReference>
<comment type="subcellular location">
    <subcellularLocation>
        <location evidence="1">Nucleus</location>
    </subcellularLocation>
</comment>
<dbReference type="InterPro" id="IPR001279">
    <property type="entry name" value="Metallo-B-lactamas"/>
</dbReference>
<feature type="domain" description="Metallo-beta-lactamase" evidence="7">
    <location>
        <begin position="2"/>
        <end position="158"/>
    </location>
</feature>
<dbReference type="GO" id="GO:0003684">
    <property type="term" value="F:damaged DNA binding"/>
    <property type="evidence" value="ECO:0007669"/>
    <property type="project" value="TreeGrafter"/>
</dbReference>
<dbReference type="SMART" id="SM00849">
    <property type="entry name" value="Lactamase_B"/>
    <property type="match status" value="1"/>
</dbReference>
<comment type="similarity">
    <text evidence="2">Belongs to the DNA repair metallo-beta-lactamase (DRMBL) family.</text>
</comment>
<evidence type="ECO:0000256" key="2">
    <source>
        <dbReference type="ARBA" id="ARBA00010304"/>
    </source>
</evidence>